<evidence type="ECO:0000313" key="1">
    <source>
        <dbReference type="EMBL" id="OAS87145.1"/>
    </source>
</evidence>
<dbReference type="OrthoDB" id="2890392at2"/>
<name>A0A179SZT6_9BACI</name>
<sequence>MKIKVIMNSGKEYVVVEDSYSVNDFKNTLYNEQPNGRVLHNGFIYLDHEKKITINPTHISSIEVLQE</sequence>
<accession>A0A179SZT6</accession>
<proteinExistence type="predicted"/>
<protein>
    <submittedName>
        <fullName evidence="1">Uncharacterized protein</fullName>
    </submittedName>
</protein>
<dbReference type="EMBL" id="LWSG01000010">
    <property type="protein sequence ID" value="OAS87145.1"/>
    <property type="molecule type" value="Genomic_DNA"/>
</dbReference>
<reference evidence="2" key="1">
    <citation type="submission" date="2016-04" db="EMBL/GenBank/DDBJ databases">
        <authorList>
            <person name="Lyu Z."/>
            <person name="Lyu W."/>
        </authorList>
    </citation>
    <scope>NUCLEOTIDE SEQUENCE [LARGE SCALE GENOMIC DNA]</scope>
    <source>
        <strain evidence="2">C44</strain>
    </source>
</reference>
<dbReference type="RefSeq" id="WP_066330345.1">
    <property type="nucleotide sequence ID" value="NZ_LWSG01000010.1"/>
</dbReference>
<gene>
    <name evidence="1" type="ORF">A6K24_20830</name>
</gene>
<keyword evidence="2" id="KW-1185">Reference proteome</keyword>
<organism evidence="1 2">
    <name type="scientific">Metabacillus litoralis</name>
    <dbReference type="NCBI Taxonomy" id="152268"/>
    <lineage>
        <taxon>Bacteria</taxon>
        <taxon>Bacillati</taxon>
        <taxon>Bacillota</taxon>
        <taxon>Bacilli</taxon>
        <taxon>Bacillales</taxon>
        <taxon>Bacillaceae</taxon>
        <taxon>Metabacillus</taxon>
    </lineage>
</organism>
<dbReference type="Proteomes" id="UP000078534">
    <property type="component" value="Unassembled WGS sequence"/>
</dbReference>
<comment type="caution">
    <text evidence="1">The sequence shown here is derived from an EMBL/GenBank/DDBJ whole genome shotgun (WGS) entry which is preliminary data.</text>
</comment>
<evidence type="ECO:0000313" key="2">
    <source>
        <dbReference type="Proteomes" id="UP000078534"/>
    </source>
</evidence>
<dbReference type="AlphaFoldDB" id="A0A179SZT6"/>